<keyword evidence="2" id="KW-1185">Reference proteome</keyword>
<evidence type="ECO:0000313" key="2">
    <source>
        <dbReference type="Proteomes" id="UP000053660"/>
    </source>
</evidence>
<protein>
    <submittedName>
        <fullName evidence="1">Uncharacterized protein</fullName>
    </submittedName>
</protein>
<dbReference type="Proteomes" id="UP000053660">
    <property type="component" value="Unassembled WGS sequence"/>
</dbReference>
<organism evidence="1 2">
    <name type="scientific">Oesophagostomum dentatum</name>
    <name type="common">Nodular worm</name>
    <dbReference type="NCBI Taxonomy" id="61180"/>
    <lineage>
        <taxon>Eukaryota</taxon>
        <taxon>Metazoa</taxon>
        <taxon>Ecdysozoa</taxon>
        <taxon>Nematoda</taxon>
        <taxon>Chromadorea</taxon>
        <taxon>Rhabditida</taxon>
        <taxon>Rhabditina</taxon>
        <taxon>Rhabditomorpha</taxon>
        <taxon>Strongyloidea</taxon>
        <taxon>Strongylidae</taxon>
        <taxon>Oesophagostomum</taxon>
    </lineage>
</organism>
<accession>A0A0B1RWT7</accession>
<name>A0A0B1RWT7_OESDE</name>
<gene>
    <name evidence="1" type="ORF">OESDEN_24280</name>
</gene>
<dbReference type="EMBL" id="KN612090">
    <property type="protein sequence ID" value="KHJ76101.1"/>
    <property type="molecule type" value="Genomic_DNA"/>
</dbReference>
<evidence type="ECO:0000313" key="1">
    <source>
        <dbReference type="EMBL" id="KHJ76101.1"/>
    </source>
</evidence>
<proteinExistence type="predicted"/>
<sequence length="64" mass="7382">MDQDEELKPVVKPKLHLRTAHTESTREQQVEAAFSQDNIRPIMAKLTQKELKSLGWLAISPVWL</sequence>
<dbReference type="AlphaFoldDB" id="A0A0B1RWT7"/>
<reference evidence="1 2" key="1">
    <citation type="submission" date="2014-03" db="EMBL/GenBank/DDBJ databases">
        <title>Draft genome of the hookworm Oesophagostomum dentatum.</title>
        <authorList>
            <person name="Mitreva M."/>
        </authorList>
    </citation>
    <scope>NUCLEOTIDE SEQUENCE [LARGE SCALE GENOMIC DNA]</scope>
    <source>
        <strain evidence="1 2">OD-Hann</strain>
    </source>
</reference>